<reference evidence="2 3" key="1">
    <citation type="submission" date="2022-01" db="EMBL/GenBank/DDBJ databases">
        <title>Flavihumibacter sp. nov., isolated from sediment of a river.</title>
        <authorList>
            <person name="Liu H."/>
        </authorList>
    </citation>
    <scope>NUCLEOTIDE SEQUENCE [LARGE SCALE GENOMIC DNA]</scope>
    <source>
        <strain evidence="2 3">RY-1</strain>
    </source>
</reference>
<name>A0ABS9BH40_9BACT</name>
<dbReference type="Proteomes" id="UP001200145">
    <property type="component" value="Unassembled WGS sequence"/>
</dbReference>
<comment type="caution">
    <text evidence="2">The sequence shown here is derived from an EMBL/GenBank/DDBJ whole genome shotgun (WGS) entry which is preliminary data.</text>
</comment>
<dbReference type="SUPFAM" id="SSF109854">
    <property type="entry name" value="DinB/YfiT-like putative metalloenzymes"/>
    <property type="match status" value="1"/>
</dbReference>
<dbReference type="Pfam" id="PF12867">
    <property type="entry name" value="DinB_2"/>
    <property type="match status" value="1"/>
</dbReference>
<gene>
    <name evidence="2" type="ORF">L0U88_09640</name>
</gene>
<dbReference type="EMBL" id="JAKEVY010000002">
    <property type="protein sequence ID" value="MCF1714886.1"/>
    <property type="molecule type" value="Genomic_DNA"/>
</dbReference>
<dbReference type="InterPro" id="IPR024775">
    <property type="entry name" value="DinB-like"/>
</dbReference>
<evidence type="ECO:0000259" key="1">
    <source>
        <dbReference type="Pfam" id="PF12867"/>
    </source>
</evidence>
<feature type="domain" description="DinB-like" evidence="1">
    <location>
        <begin position="26"/>
        <end position="159"/>
    </location>
</feature>
<keyword evidence="3" id="KW-1185">Reference proteome</keyword>
<evidence type="ECO:0000313" key="2">
    <source>
        <dbReference type="EMBL" id="MCF1714886.1"/>
    </source>
</evidence>
<accession>A0ABS9BH40</accession>
<organism evidence="2 3">
    <name type="scientific">Flavihumibacter fluminis</name>
    <dbReference type="NCBI Taxonomy" id="2909236"/>
    <lineage>
        <taxon>Bacteria</taxon>
        <taxon>Pseudomonadati</taxon>
        <taxon>Bacteroidota</taxon>
        <taxon>Chitinophagia</taxon>
        <taxon>Chitinophagales</taxon>
        <taxon>Chitinophagaceae</taxon>
        <taxon>Flavihumibacter</taxon>
    </lineage>
</organism>
<sequence length="166" mass="19417">MYNLIYAPYFENYVQLVKSDNLRKTLKENTEEMLEFLETIPEEKLDYAYAEGKWTIKQVVQHLIDAERIFAYRALRIARLDTTPLPGFDENLYAANAIVSTRSWEDMLKELRQLRKSNLRMIKSFTDEQLNAEGNASNNPITAVAICFIMAGHVKHHLTILQERYL</sequence>
<evidence type="ECO:0000313" key="3">
    <source>
        <dbReference type="Proteomes" id="UP001200145"/>
    </source>
</evidence>
<proteinExistence type="predicted"/>
<dbReference type="InterPro" id="IPR034660">
    <property type="entry name" value="DinB/YfiT-like"/>
</dbReference>
<dbReference type="Gene3D" id="1.20.120.450">
    <property type="entry name" value="dinb family like domain"/>
    <property type="match status" value="1"/>
</dbReference>
<protein>
    <submittedName>
        <fullName evidence="2">DinB family protein</fullName>
    </submittedName>
</protein>
<dbReference type="RefSeq" id="WP_234865838.1">
    <property type="nucleotide sequence ID" value="NZ_JAKEVY010000002.1"/>
</dbReference>